<dbReference type="OrthoDB" id="5243299at2"/>
<dbReference type="GO" id="GO:0009231">
    <property type="term" value="P:riboflavin biosynthetic process"/>
    <property type="evidence" value="ECO:0007669"/>
    <property type="project" value="InterPro"/>
</dbReference>
<dbReference type="PANTHER" id="PTHR38011">
    <property type="entry name" value="DIHYDROFOLATE REDUCTASE FAMILY PROTEIN (AFU_ORTHOLOGUE AFUA_8G06820)"/>
    <property type="match status" value="1"/>
</dbReference>
<evidence type="ECO:0000256" key="2">
    <source>
        <dbReference type="ARBA" id="ARBA00022857"/>
    </source>
</evidence>
<dbReference type="RefSeq" id="WP_066597319.1">
    <property type="nucleotide sequence ID" value="NZ_CP016282.1"/>
</dbReference>
<evidence type="ECO:0000313" key="6">
    <source>
        <dbReference type="EMBL" id="ANP73722.1"/>
    </source>
</evidence>
<dbReference type="InterPro" id="IPR002734">
    <property type="entry name" value="RibDG_C"/>
</dbReference>
<dbReference type="PATRIC" id="fig|670052.7.peg.2861"/>
<dbReference type="Pfam" id="PF01872">
    <property type="entry name" value="RibD_C"/>
    <property type="match status" value="1"/>
</dbReference>
<dbReference type="PANTHER" id="PTHR38011:SF7">
    <property type="entry name" value="2,5-DIAMINO-6-RIBOSYLAMINO-4(3H)-PYRIMIDINONE 5'-PHOSPHATE REDUCTASE"/>
    <property type="match status" value="1"/>
</dbReference>
<dbReference type="STRING" id="670052.PA27867_2783"/>
<reference evidence="6 7" key="1">
    <citation type="submission" date="2016-06" db="EMBL/GenBank/DDBJ databases">
        <title>Genome sequencing of Cryobacterium arcticum PAMC 27867.</title>
        <authorList>
            <person name="Lee J."/>
            <person name="Kim O.-S."/>
        </authorList>
    </citation>
    <scope>NUCLEOTIDE SEQUENCE [LARGE SCALE GENOMIC DNA]</scope>
    <source>
        <strain evidence="6 7">PAMC 27867</strain>
    </source>
</reference>
<evidence type="ECO:0000313" key="7">
    <source>
        <dbReference type="Proteomes" id="UP000092582"/>
    </source>
</evidence>
<comment type="pathway">
    <text evidence="1">Cofactor biosynthesis; riboflavin biosynthesis.</text>
</comment>
<keyword evidence="3" id="KW-0560">Oxidoreductase</keyword>
<protein>
    <submittedName>
        <fullName evidence="6">Deaminase</fullName>
    </submittedName>
</protein>
<dbReference type="GO" id="GO:0008703">
    <property type="term" value="F:5-amino-6-(5-phosphoribosylamino)uracil reductase activity"/>
    <property type="evidence" value="ECO:0007669"/>
    <property type="project" value="InterPro"/>
</dbReference>
<dbReference type="InterPro" id="IPR024072">
    <property type="entry name" value="DHFR-like_dom_sf"/>
</dbReference>
<accession>A0A1B1BM43</accession>
<evidence type="ECO:0000259" key="5">
    <source>
        <dbReference type="Pfam" id="PF01872"/>
    </source>
</evidence>
<dbReference type="AlphaFoldDB" id="A0A1B1BM43"/>
<dbReference type="EMBL" id="CP016282">
    <property type="protein sequence ID" value="ANP73722.1"/>
    <property type="molecule type" value="Genomic_DNA"/>
</dbReference>
<keyword evidence="7" id="KW-1185">Reference proteome</keyword>
<dbReference type="InterPro" id="IPR050765">
    <property type="entry name" value="Riboflavin_Biosynth_HTPR"/>
</dbReference>
<evidence type="ECO:0000256" key="3">
    <source>
        <dbReference type="ARBA" id="ARBA00023002"/>
    </source>
</evidence>
<dbReference type="SUPFAM" id="SSF53597">
    <property type="entry name" value="Dihydrofolate reductase-like"/>
    <property type="match status" value="1"/>
</dbReference>
<keyword evidence="2" id="KW-0521">NADP</keyword>
<evidence type="ECO:0000256" key="1">
    <source>
        <dbReference type="ARBA" id="ARBA00005104"/>
    </source>
</evidence>
<proteinExistence type="predicted"/>
<feature type="region of interest" description="Disordered" evidence="4">
    <location>
        <begin position="1"/>
        <end position="25"/>
    </location>
</feature>
<dbReference type="Proteomes" id="UP000092582">
    <property type="component" value="Chromosome 1"/>
</dbReference>
<sequence>MTAAPGPEGFDPAVPGPTDSSPMGLDPAEVLRRYLVTDRATPHLRVNFVSSLDGAATHDGVSGGLGDDADRLVFDTLRMLTDVILVGAGTVRAEGYGGIRFSPEAVAWRLAHGLPEHPPVAIVSARLDLDPAHPVFTRAATRPIVVTRAQAPAERRGALAAVADVLVCGDASVDHSLMVASLTERGYPQVLCEGGPSLFGSLLAADAVDELCLTLAPLLESGSARRIAAATEATPRRMRLLHALPAADTLLLRYQRSREQ</sequence>
<feature type="domain" description="Bacterial bifunctional deaminase-reductase C-terminal" evidence="5">
    <location>
        <begin position="42"/>
        <end position="243"/>
    </location>
</feature>
<gene>
    <name evidence="6" type="ORF">PA27867_2783</name>
</gene>
<dbReference type="KEGG" id="cart:PA27867_2783"/>
<dbReference type="Gene3D" id="3.40.430.10">
    <property type="entry name" value="Dihydrofolate Reductase, subunit A"/>
    <property type="match status" value="1"/>
</dbReference>
<evidence type="ECO:0000256" key="4">
    <source>
        <dbReference type="SAM" id="MobiDB-lite"/>
    </source>
</evidence>
<dbReference type="NCBIfam" id="NF010663">
    <property type="entry name" value="PRK14059.1-1"/>
    <property type="match status" value="1"/>
</dbReference>
<organism evidence="6 7">
    <name type="scientific">Cryobacterium arcticum</name>
    <dbReference type="NCBI Taxonomy" id="670052"/>
    <lineage>
        <taxon>Bacteria</taxon>
        <taxon>Bacillati</taxon>
        <taxon>Actinomycetota</taxon>
        <taxon>Actinomycetes</taxon>
        <taxon>Micrococcales</taxon>
        <taxon>Microbacteriaceae</taxon>
        <taxon>Cryobacterium</taxon>
    </lineage>
</organism>
<name>A0A1B1BM43_9MICO</name>